<organism evidence="4 6">
    <name type="scientific">Chitinophaga sancti</name>
    <dbReference type="NCBI Taxonomy" id="1004"/>
    <lineage>
        <taxon>Bacteria</taxon>
        <taxon>Pseudomonadati</taxon>
        <taxon>Bacteroidota</taxon>
        <taxon>Chitinophagia</taxon>
        <taxon>Chitinophagales</taxon>
        <taxon>Chitinophagaceae</taxon>
        <taxon>Chitinophaga</taxon>
    </lineage>
</organism>
<dbReference type="RefSeq" id="WP_072362936.1">
    <property type="nucleotide sequence ID" value="NZ_CP139972.1"/>
</dbReference>
<keyword evidence="2" id="KW-0560">Oxidoreductase</keyword>
<dbReference type="Gene3D" id="3.40.50.720">
    <property type="entry name" value="NAD(P)-binding Rossmann-like Domain"/>
    <property type="match status" value="1"/>
</dbReference>
<dbReference type="InterPro" id="IPR036291">
    <property type="entry name" value="NAD(P)-bd_dom_sf"/>
</dbReference>
<dbReference type="PRINTS" id="PR00080">
    <property type="entry name" value="SDRFAMILY"/>
</dbReference>
<reference evidence="4 6" key="1">
    <citation type="submission" date="2016-11" db="EMBL/GenBank/DDBJ databases">
        <authorList>
            <person name="Jaros S."/>
            <person name="Januszkiewicz K."/>
            <person name="Wedrychowicz H."/>
        </authorList>
    </citation>
    <scope>NUCLEOTIDE SEQUENCE [LARGE SCALE GENOMIC DNA]</scope>
    <source>
        <strain evidence="4 6">DSM 784</strain>
    </source>
</reference>
<dbReference type="AlphaFoldDB" id="A0A1K1RKR0"/>
<gene>
    <name evidence="4" type="ORF">SAMN05661012_03950</name>
    <name evidence="5" type="ORF">SR876_19375</name>
</gene>
<protein>
    <submittedName>
        <fullName evidence="4">3-oxoacyl-[acyl-carrier protein] reductase</fullName>
    </submittedName>
    <submittedName>
        <fullName evidence="5">SDR family NAD(P)-dependent oxidoreductase</fullName>
    </submittedName>
</protein>
<dbReference type="FunFam" id="3.40.50.720:FF:000173">
    <property type="entry name" value="3-oxoacyl-[acyl-carrier protein] reductase"/>
    <property type="match status" value="1"/>
</dbReference>
<name>A0A1K1RKR0_9BACT</name>
<dbReference type="PANTHER" id="PTHR42879:SF2">
    <property type="entry name" value="3-OXOACYL-[ACYL-CARRIER-PROTEIN] REDUCTASE FABG"/>
    <property type="match status" value="1"/>
</dbReference>
<dbReference type="InterPro" id="IPR050259">
    <property type="entry name" value="SDR"/>
</dbReference>
<dbReference type="EMBL" id="CP140154">
    <property type="protein sequence ID" value="WQG87083.1"/>
    <property type="molecule type" value="Genomic_DNA"/>
</dbReference>
<evidence type="ECO:0000313" key="6">
    <source>
        <dbReference type="Proteomes" id="UP000183788"/>
    </source>
</evidence>
<dbReference type="STRING" id="1004.SAMN05661012_03950"/>
<dbReference type="EMBL" id="FPIZ01000012">
    <property type="protein sequence ID" value="SFW72521.1"/>
    <property type="molecule type" value="Genomic_DNA"/>
</dbReference>
<dbReference type="CDD" id="cd05233">
    <property type="entry name" value="SDR_c"/>
    <property type="match status" value="1"/>
</dbReference>
<evidence type="ECO:0000256" key="2">
    <source>
        <dbReference type="ARBA" id="ARBA00023002"/>
    </source>
</evidence>
<comment type="similarity">
    <text evidence="1 3">Belongs to the short-chain dehydrogenases/reductases (SDR) family.</text>
</comment>
<accession>A0A1K1RKR0</accession>
<dbReference type="PRINTS" id="PR00081">
    <property type="entry name" value="GDHRDH"/>
</dbReference>
<dbReference type="PANTHER" id="PTHR42879">
    <property type="entry name" value="3-OXOACYL-(ACYL-CARRIER-PROTEIN) REDUCTASE"/>
    <property type="match status" value="1"/>
</dbReference>
<proteinExistence type="inferred from homology"/>
<dbReference type="OrthoDB" id="9803333at2"/>
<reference evidence="5 7" key="2">
    <citation type="submission" date="2023-11" db="EMBL/GenBank/DDBJ databases">
        <title>MicrobeMod: A computational toolkit for identifying prokaryotic methylation and restriction-modification with nanopore sequencing.</title>
        <authorList>
            <person name="Crits-Christoph A."/>
            <person name="Kang S.C."/>
            <person name="Lee H."/>
            <person name="Ostrov N."/>
        </authorList>
    </citation>
    <scope>NUCLEOTIDE SEQUENCE [LARGE SCALE GENOMIC DNA]</scope>
    <source>
        <strain evidence="5 7">ATCC 23090</strain>
    </source>
</reference>
<dbReference type="Pfam" id="PF00106">
    <property type="entry name" value="adh_short"/>
    <property type="match status" value="1"/>
</dbReference>
<evidence type="ECO:0000313" key="4">
    <source>
        <dbReference type="EMBL" id="SFW72521.1"/>
    </source>
</evidence>
<evidence type="ECO:0000313" key="5">
    <source>
        <dbReference type="EMBL" id="WQG87083.1"/>
    </source>
</evidence>
<evidence type="ECO:0000256" key="1">
    <source>
        <dbReference type="ARBA" id="ARBA00006484"/>
    </source>
</evidence>
<dbReference type="Proteomes" id="UP001326715">
    <property type="component" value="Chromosome"/>
</dbReference>
<evidence type="ECO:0000256" key="3">
    <source>
        <dbReference type="RuleBase" id="RU000363"/>
    </source>
</evidence>
<evidence type="ECO:0000313" key="7">
    <source>
        <dbReference type="Proteomes" id="UP001326715"/>
    </source>
</evidence>
<dbReference type="InterPro" id="IPR020904">
    <property type="entry name" value="Sc_DH/Rdtase_CS"/>
</dbReference>
<dbReference type="GO" id="GO:0032787">
    <property type="term" value="P:monocarboxylic acid metabolic process"/>
    <property type="evidence" value="ECO:0007669"/>
    <property type="project" value="UniProtKB-ARBA"/>
</dbReference>
<dbReference type="Proteomes" id="UP000183788">
    <property type="component" value="Unassembled WGS sequence"/>
</dbReference>
<dbReference type="GO" id="GO:0016491">
    <property type="term" value="F:oxidoreductase activity"/>
    <property type="evidence" value="ECO:0007669"/>
    <property type="project" value="UniProtKB-KW"/>
</dbReference>
<keyword evidence="7" id="KW-1185">Reference proteome</keyword>
<dbReference type="InterPro" id="IPR002347">
    <property type="entry name" value="SDR_fam"/>
</dbReference>
<sequence>MKNIFITGGSKGIGKELVKRFARLGHQVVFTYQYSAESAQKIVDELHAEGFPNVYTFKCDMGNEAEVKALFKGNKEILKEVDVLINNAGIRDSKMNANPKPFLMTSSAEWWEVMHNNVNGVMNTSRAVLPSMIKRKNGRIINVTSLAGIKGNPGQSAYAASKAAINCFSKSLSKEVKGMGIIINCVAPGFIETDMVDNLPDQYISNRVGNSLLKRMGTTDEISNFISYLALECPEFLINQEIVIDGGMN</sequence>
<dbReference type="SUPFAM" id="SSF51735">
    <property type="entry name" value="NAD(P)-binding Rossmann-fold domains"/>
    <property type="match status" value="1"/>
</dbReference>
<dbReference type="PROSITE" id="PS00061">
    <property type="entry name" value="ADH_SHORT"/>
    <property type="match status" value="1"/>
</dbReference>